<dbReference type="STRING" id="745531.A0A0C3NV16"/>
<feature type="region of interest" description="Disordered" evidence="2">
    <location>
        <begin position="929"/>
        <end position="968"/>
    </location>
</feature>
<feature type="transmembrane region" description="Helical" evidence="3">
    <location>
        <begin position="181"/>
        <end position="210"/>
    </location>
</feature>
<dbReference type="GO" id="GO:0004000">
    <property type="term" value="F:adenosine deaminase activity"/>
    <property type="evidence" value="ECO:0007669"/>
    <property type="project" value="InterPro"/>
</dbReference>
<evidence type="ECO:0000256" key="1">
    <source>
        <dbReference type="ARBA" id="ARBA00022837"/>
    </source>
</evidence>
<dbReference type="PROSITE" id="PS00018">
    <property type="entry name" value="EF_HAND_1"/>
    <property type="match status" value="1"/>
</dbReference>
<dbReference type="GO" id="GO:0003723">
    <property type="term" value="F:RNA binding"/>
    <property type="evidence" value="ECO:0007669"/>
    <property type="project" value="InterPro"/>
</dbReference>
<dbReference type="GO" id="GO:0005262">
    <property type="term" value="F:calcium channel activity"/>
    <property type="evidence" value="ECO:0007669"/>
    <property type="project" value="TreeGrafter"/>
</dbReference>
<dbReference type="PROSITE" id="PS50222">
    <property type="entry name" value="EF_HAND_2"/>
    <property type="match status" value="1"/>
</dbReference>
<dbReference type="PROSITE" id="PS50141">
    <property type="entry name" value="A_DEAMIN_EDITASE"/>
    <property type="match status" value="1"/>
</dbReference>
<accession>A0A0C3NV16</accession>
<dbReference type="InterPro" id="IPR011992">
    <property type="entry name" value="EF-hand-dom_pair"/>
</dbReference>
<protein>
    <recommendedName>
        <fullName evidence="8">EF-hand domain-containing protein</fullName>
    </recommendedName>
</protein>
<feature type="transmembrane region" description="Helical" evidence="3">
    <location>
        <begin position="286"/>
        <end position="307"/>
    </location>
</feature>
<dbReference type="GO" id="GO:0006396">
    <property type="term" value="P:RNA processing"/>
    <property type="evidence" value="ECO:0007669"/>
    <property type="project" value="InterPro"/>
</dbReference>
<dbReference type="OrthoDB" id="544685at2759"/>
<evidence type="ECO:0000313" key="6">
    <source>
        <dbReference type="EMBL" id="KIP09184.1"/>
    </source>
</evidence>
<feature type="compositionally biased region" description="Pro residues" evidence="2">
    <location>
        <begin position="1"/>
        <end position="11"/>
    </location>
</feature>
<dbReference type="InterPro" id="IPR010920">
    <property type="entry name" value="LSM_dom_sf"/>
</dbReference>
<dbReference type="PANTHER" id="PTHR31323:SF1">
    <property type="entry name" value="MECHANOSENSITIVE ION CHANNEL PROTEIN"/>
    <property type="match status" value="1"/>
</dbReference>
<evidence type="ECO:0008006" key="8">
    <source>
        <dbReference type="Google" id="ProtNLM"/>
    </source>
</evidence>
<feature type="domain" description="EF-hand" evidence="5">
    <location>
        <begin position="589"/>
        <end position="624"/>
    </location>
</feature>
<dbReference type="Proteomes" id="UP000053257">
    <property type="component" value="Unassembled WGS sequence"/>
</dbReference>
<feature type="region of interest" description="Disordered" evidence="2">
    <location>
        <begin position="1"/>
        <end position="51"/>
    </location>
</feature>
<dbReference type="Pfam" id="PF00924">
    <property type="entry name" value="MS_channel_2nd"/>
    <property type="match status" value="1"/>
</dbReference>
<sequence>MSSTDPNPPRRSPADPSQPRRPTRLELFSTSEEDIHSLPSPPYRPTPSASNLYLNAYPEASPAYRSTSRLDLITESSAMVDAKHEVRDRGSDGDDHHPKSSAKTARFPDDIPSPAHSVPQFKRVDSDVDFTRSGSRSPSIADTDDEIDDYDWEAEEDLVDMEAKFEQSIGTNKRSWGFRRILALAFGSLVGSTLISGLIVLPALIVRFYWYKPHPTDHRRYIKDNVEAWLFWAAANLIISWYLALIIDVVPVVANYLLAIVWGHVSESVKTKTELYNSVKDTIKPLFYASSAWASWVIIFEGIYGLYNMGDNSKSRAPYTNRLFDVVEFVFFLALVVCAQQMLSHAIAFAFHRTAYRERLGDVTKTLKVVEKLRAYKPKRHTKNHSQGFGSRSFNALNLATNFLPYSRPGTPVNGRSRQPTPDHSRSASPSPMDRGTGRHNTDDTEDLDATLVGKDKGKNKAKHGFFIHSPERADSEPVTSPHQFSDRPGSPHAYPPRHTHKEDSTPDVRDVNVKDVRQAAKTVAKTVKTAVLHDARNLSGRTDTDISGLMWDVSSSHEAKRLARSIYTVFRSPARTYLVPSDFYPAFATNDEAAEAFRVFDTDNNGDITRAEIKTTLLKVYKERRFLSRSMRDVGVALQSLDQILMFFALVVLFFISLSVFGVSVGSSLTSLYSLGIALSFIFKNAASGAFDAIMFLFVTHPFDTGDRCFIDDENLVVKKMGLFATVFTRQDGSESYYFNSQLFNKFIINARRSDKTAELCSLSIDWKTPLEKLDELEKCLNGWLAKEKNRWFQPSTGVAVQKITNMRWLEITIGIPHNAYVSLGLARPDSLLMGALQELAVSTNKFSCVDYVLMTSLLTFFLTFRRDWGVRLARKTAFHAAVQHYTRQLGITAYEPTIPVVYTDPETQEFLSYPGDDEFVDVGYDQDASSQNSQLPPGAHAEGGATKPAMTTLGFELPPDGPGIRARKSRGRKRFVGVLSCTVHAYLAHLDDEIGVDLWRLHAWLPHLPPPRCRMQQSTSDAVASIALHQYDSLGFKPPPRQFTVVAAFVLGIPGGDLKVVSLGSGSKCLPGVRLENGGNALHDSHAEVLARRGAVRWLLEEVLRVRQSGVASAWMDARSDGKFALKPGVSVHLYVSTLPCGDASTRHLAALQDETMAALKNAGPVSALPAGQAARGRDNYALYGVLRTKPARADAPPTLSMSCSDKIASWSVLGVQGALAARLLAPVYIDAIVVGEVGADMQDDVREDCQRAFYARLLATNDQGLPEGYALRKPAVCFTTLDFVHSRNSLPDASSSCNDSLCWIAGMSKPEVLINGLRRGISPKNRHNPKFWPLTSKVSLFRLYQEIQKLHGENQLTNVSYRQAKDGVEDYQHVKALLRGPDCPFSGWPRILDINNVYLFGETSHLVYVLQFPRLTELRTLRLHEVRCVTSMHEARAKPSIVYNSSLDLPPFCFARLQELDVSGFCFTPIRICQPTNGLRPRGASHYQSSVVFVGPRSGMSLVNAMQTSVRASYIFISFGNLLNVAGGSLEHISLSFLNTSFASLEIYKRLILSTSQVSESLYLLRLRKQRHPLALRCCMPMATSTVTPLWSLTLACIHGQVFLVGLLSPEAQRAVMR</sequence>
<reference evidence="6 7" key="1">
    <citation type="journal article" date="2014" name="PLoS Genet.">
        <title>Analysis of the Phlebiopsis gigantea genome, transcriptome and secretome provides insight into its pioneer colonization strategies of wood.</title>
        <authorList>
            <person name="Hori C."/>
            <person name="Ishida T."/>
            <person name="Igarashi K."/>
            <person name="Samejima M."/>
            <person name="Suzuki H."/>
            <person name="Master E."/>
            <person name="Ferreira P."/>
            <person name="Ruiz-Duenas F.J."/>
            <person name="Held B."/>
            <person name="Canessa P."/>
            <person name="Larrondo L.F."/>
            <person name="Schmoll M."/>
            <person name="Druzhinina I.S."/>
            <person name="Kubicek C.P."/>
            <person name="Gaskell J.A."/>
            <person name="Kersten P."/>
            <person name="St John F."/>
            <person name="Glasner J."/>
            <person name="Sabat G."/>
            <person name="Splinter BonDurant S."/>
            <person name="Syed K."/>
            <person name="Yadav J."/>
            <person name="Mgbeahuruike A.C."/>
            <person name="Kovalchuk A."/>
            <person name="Asiegbu F.O."/>
            <person name="Lackner G."/>
            <person name="Hoffmeister D."/>
            <person name="Rencoret J."/>
            <person name="Gutierrez A."/>
            <person name="Sun H."/>
            <person name="Lindquist E."/>
            <person name="Barry K."/>
            <person name="Riley R."/>
            <person name="Grigoriev I.V."/>
            <person name="Henrissat B."/>
            <person name="Kues U."/>
            <person name="Berka R.M."/>
            <person name="Martinez A.T."/>
            <person name="Covert S.F."/>
            <person name="Blanchette R.A."/>
            <person name="Cullen D."/>
        </authorList>
    </citation>
    <scope>NUCLEOTIDE SEQUENCE [LARGE SCALE GENOMIC DNA]</scope>
    <source>
        <strain evidence="6 7">11061_1 CR5-6</strain>
    </source>
</reference>
<dbReference type="InterPro" id="IPR002048">
    <property type="entry name" value="EF_hand_dom"/>
</dbReference>
<feature type="compositionally biased region" description="Basic and acidic residues" evidence="2">
    <location>
        <begin position="84"/>
        <end position="98"/>
    </location>
</feature>
<feature type="transmembrane region" description="Helical" evidence="3">
    <location>
        <begin position="239"/>
        <end position="265"/>
    </location>
</feature>
<dbReference type="Gene3D" id="1.10.238.10">
    <property type="entry name" value="EF-hand"/>
    <property type="match status" value="1"/>
</dbReference>
<feature type="domain" description="A to I editase" evidence="4">
    <location>
        <begin position="1064"/>
        <end position="1382"/>
    </location>
</feature>
<dbReference type="InterPro" id="IPR006685">
    <property type="entry name" value="MscS_channel_2nd"/>
</dbReference>
<dbReference type="SUPFAM" id="SSF50182">
    <property type="entry name" value="Sm-like ribonucleoproteins"/>
    <property type="match status" value="1"/>
</dbReference>
<keyword evidence="1" id="KW-0106">Calcium</keyword>
<dbReference type="HOGENOM" id="CLU_243532_0_0_1"/>
<dbReference type="Pfam" id="PF25886">
    <property type="entry name" value="Msy1"/>
    <property type="match status" value="1"/>
</dbReference>
<feature type="compositionally biased region" description="Basic and acidic residues" evidence="2">
    <location>
        <begin position="501"/>
        <end position="510"/>
    </location>
</feature>
<dbReference type="Pfam" id="PF02137">
    <property type="entry name" value="A_deamin"/>
    <property type="match status" value="1"/>
</dbReference>
<name>A0A0C3NV16_PHLG1</name>
<gene>
    <name evidence="6" type="ORF">PHLGIDRAFT_116593</name>
</gene>
<dbReference type="InterPro" id="IPR018247">
    <property type="entry name" value="EF_Hand_1_Ca_BS"/>
</dbReference>
<evidence type="ECO:0000256" key="3">
    <source>
        <dbReference type="SAM" id="Phobius"/>
    </source>
</evidence>
<keyword evidence="3" id="KW-0472">Membrane</keyword>
<dbReference type="InterPro" id="IPR002466">
    <property type="entry name" value="A_deamin"/>
</dbReference>
<evidence type="ECO:0000259" key="5">
    <source>
        <dbReference type="PROSITE" id="PS50222"/>
    </source>
</evidence>
<keyword evidence="7" id="KW-1185">Reference proteome</keyword>
<feature type="region of interest" description="Disordered" evidence="2">
    <location>
        <begin position="84"/>
        <end position="118"/>
    </location>
</feature>
<dbReference type="SUPFAM" id="SSF47473">
    <property type="entry name" value="EF-hand"/>
    <property type="match status" value="1"/>
</dbReference>
<dbReference type="GO" id="GO:0006874">
    <property type="term" value="P:intracellular calcium ion homeostasis"/>
    <property type="evidence" value="ECO:0007669"/>
    <property type="project" value="TreeGrafter"/>
</dbReference>
<feature type="transmembrane region" description="Helical" evidence="3">
    <location>
        <begin position="645"/>
        <end position="666"/>
    </location>
</feature>
<feature type="transmembrane region" description="Helical" evidence="3">
    <location>
        <begin position="327"/>
        <end position="351"/>
    </location>
</feature>
<evidence type="ECO:0000313" key="7">
    <source>
        <dbReference type="Proteomes" id="UP000053257"/>
    </source>
</evidence>
<feature type="region of interest" description="Disordered" evidence="2">
    <location>
        <begin position="405"/>
        <end position="510"/>
    </location>
</feature>
<dbReference type="PANTHER" id="PTHR31323">
    <property type="entry name" value="MECHANOSENSITIVE ION CHANNEL PROTEIN MSY2"/>
    <property type="match status" value="1"/>
</dbReference>
<dbReference type="SMART" id="SM00552">
    <property type="entry name" value="ADEAMc"/>
    <property type="match status" value="1"/>
</dbReference>
<evidence type="ECO:0000256" key="2">
    <source>
        <dbReference type="SAM" id="MobiDB-lite"/>
    </source>
</evidence>
<dbReference type="InterPro" id="IPR058650">
    <property type="entry name" value="Msy1/2-like"/>
</dbReference>
<dbReference type="GO" id="GO:0016020">
    <property type="term" value="C:membrane"/>
    <property type="evidence" value="ECO:0007669"/>
    <property type="project" value="InterPro"/>
</dbReference>
<dbReference type="GO" id="GO:0005509">
    <property type="term" value="F:calcium ion binding"/>
    <property type="evidence" value="ECO:0007669"/>
    <property type="project" value="InterPro"/>
</dbReference>
<keyword evidence="3" id="KW-1133">Transmembrane helix</keyword>
<organism evidence="6 7">
    <name type="scientific">Phlebiopsis gigantea (strain 11061_1 CR5-6)</name>
    <name type="common">White-rot fungus</name>
    <name type="synonym">Peniophora gigantea</name>
    <dbReference type="NCBI Taxonomy" id="745531"/>
    <lineage>
        <taxon>Eukaryota</taxon>
        <taxon>Fungi</taxon>
        <taxon>Dikarya</taxon>
        <taxon>Basidiomycota</taxon>
        <taxon>Agaricomycotina</taxon>
        <taxon>Agaricomycetes</taxon>
        <taxon>Polyporales</taxon>
        <taxon>Phanerochaetaceae</taxon>
        <taxon>Phlebiopsis</taxon>
    </lineage>
</organism>
<proteinExistence type="predicted"/>
<evidence type="ECO:0000259" key="4">
    <source>
        <dbReference type="PROSITE" id="PS50141"/>
    </source>
</evidence>
<dbReference type="EMBL" id="KN840469">
    <property type="protein sequence ID" value="KIP09184.1"/>
    <property type="molecule type" value="Genomic_DNA"/>
</dbReference>
<keyword evidence="3" id="KW-0812">Transmembrane</keyword>